<keyword evidence="2" id="KW-1133">Transmembrane helix</keyword>
<keyword evidence="4" id="KW-1185">Reference proteome</keyword>
<dbReference type="RefSeq" id="WP_145072372.1">
    <property type="nucleotide sequence ID" value="NZ_JACIIY010000002.1"/>
</dbReference>
<evidence type="ECO:0000313" key="4">
    <source>
        <dbReference type="Proteomes" id="UP000316624"/>
    </source>
</evidence>
<evidence type="ECO:0000313" key="3">
    <source>
        <dbReference type="EMBL" id="TWH95140.1"/>
    </source>
</evidence>
<feature type="transmembrane region" description="Helical" evidence="2">
    <location>
        <begin position="90"/>
        <end position="108"/>
    </location>
</feature>
<name>A0A562KIC1_SPHWJ</name>
<keyword evidence="2" id="KW-0812">Transmembrane</keyword>
<feature type="region of interest" description="Disordered" evidence="1">
    <location>
        <begin position="60"/>
        <end position="84"/>
    </location>
</feature>
<dbReference type="AlphaFoldDB" id="A0A562KIC1"/>
<sequence>MTPSSDRDEAGKGRPLFLATLWMAIWVALLCALAPLGPPASKLTGSAFNPATTAVLLKARSPAAPEASRMVRPEREGPAPSSLPAPPLPIVPLLTMLAIAFLFLRVSASLSPHAARLLASAAIGHRPPARAPPLS</sequence>
<evidence type="ECO:0000256" key="2">
    <source>
        <dbReference type="SAM" id="Phobius"/>
    </source>
</evidence>
<keyword evidence="2" id="KW-0472">Membrane</keyword>
<feature type="transmembrane region" description="Helical" evidence="2">
    <location>
        <begin position="16"/>
        <end position="36"/>
    </location>
</feature>
<comment type="caution">
    <text evidence="3">The sequence shown here is derived from an EMBL/GenBank/DDBJ whole genome shotgun (WGS) entry which is preliminary data.</text>
</comment>
<dbReference type="EMBL" id="VLKK01000004">
    <property type="protein sequence ID" value="TWH95140.1"/>
    <property type="molecule type" value="Genomic_DNA"/>
</dbReference>
<gene>
    <name evidence="3" type="ORF">IQ35_01394</name>
</gene>
<evidence type="ECO:0000256" key="1">
    <source>
        <dbReference type="SAM" id="MobiDB-lite"/>
    </source>
</evidence>
<reference evidence="3 4" key="1">
    <citation type="journal article" date="2015" name="Stand. Genomic Sci.">
        <title>Genomic Encyclopedia of Bacterial and Archaeal Type Strains, Phase III: the genomes of soil and plant-associated and newly described type strains.</title>
        <authorList>
            <person name="Whitman W.B."/>
            <person name="Woyke T."/>
            <person name="Klenk H.P."/>
            <person name="Zhou Y."/>
            <person name="Lilburn T.G."/>
            <person name="Beck B.J."/>
            <person name="De Vos P."/>
            <person name="Vandamme P."/>
            <person name="Eisen J.A."/>
            <person name="Garrity G."/>
            <person name="Hugenholtz P."/>
            <person name="Kyrpides N.C."/>
        </authorList>
    </citation>
    <scope>NUCLEOTIDE SEQUENCE [LARGE SCALE GENOMIC DNA]</scope>
    <source>
        <strain evidence="3 4">CGMCC 1.7748</strain>
    </source>
</reference>
<protein>
    <submittedName>
        <fullName evidence="3">Uncharacterized protein</fullName>
    </submittedName>
</protein>
<dbReference type="Proteomes" id="UP000316624">
    <property type="component" value="Unassembled WGS sequence"/>
</dbReference>
<accession>A0A562KIC1</accession>
<organism evidence="3 4">
    <name type="scientific">Sphingobium wenxiniae (strain DSM 21828 / CGMCC 1.7748 / JZ-1)</name>
    <dbReference type="NCBI Taxonomy" id="595605"/>
    <lineage>
        <taxon>Bacteria</taxon>
        <taxon>Pseudomonadati</taxon>
        <taxon>Pseudomonadota</taxon>
        <taxon>Alphaproteobacteria</taxon>
        <taxon>Sphingomonadales</taxon>
        <taxon>Sphingomonadaceae</taxon>
        <taxon>Sphingobium</taxon>
    </lineage>
</organism>
<proteinExistence type="predicted"/>